<protein>
    <submittedName>
        <fullName evidence="3">Transport and Golgi organization protein 6 homolog</fullName>
    </submittedName>
</protein>
<evidence type="ECO:0000313" key="4">
    <source>
        <dbReference type="Proteomes" id="UP000299102"/>
    </source>
</evidence>
<organism evidence="3 4">
    <name type="scientific">Eumeta variegata</name>
    <name type="common">Bagworm moth</name>
    <name type="synonym">Eumeta japonica</name>
    <dbReference type="NCBI Taxonomy" id="151549"/>
    <lineage>
        <taxon>Eukaryota</taxon>
        <taxon>Metazoa</taxon>
        <taxon>Ecdysozoa</taxon>
        <taxon>Arthropoda</taxon>
        <taxon>Hexapoda</taxon>
        <taxon>Insecta</taxon>
        <taxon>Pterygota</taxon>
        <taxon>Neoptera</taxon>
        <taxon>Endopterygota</taxon>
        <taxon>Lepidoptera</taxon>
        <taxon>Glossata</taxon>
        <taxon>Ditrysia</taxon>
        <taxon>Tineoidea</taxon>
        <taxon>Psychidae</taxon>
        <taxon>Oiketicinae</taxon>
        <taxon>Eumeta</taxon>
    </lineage>
</organism>
<dbReference type="GO" id="GO:0009306">
    <property type="term" value="P:protein secretion"/>
    <property type="evidence" value="ECO:0007669"/>
    <property type="project" value="TreeGrafter"/>
</dbReference>
<evidence type="ECO:0000256" key="1">
    <source>
        <dbReference type="ARBA" id="ARBA00005724"/>
    </source>
</evidence>
<name>A0A4C1ZJT2_EUMVA</name>
<dbReference type="AlphaFoldDB" id="A0A4C1ZJT2"/>
<dbReference type="Proteomes" id="UP000299102">
    <property type="component" value="Unassembled WGS sequence"/>
</dbReference>
<dbReference type="InterPro" id="IPR039600">
    <property type="entry name" value="TANGO6/Rtp1"/>
</dbReference>
<dbReference type="InterPro" id="IPR019451">
    <property type="entry name" value="Rtp1_C1"/>
</dbReference>
<accession>A0A4C1ZJT2</accession>
<gene>
    <name evidence="3" type="primary">TANGO6</name>
    <name evidence="3" type="ORF">EVAR_57906_1</name>
</gene>
<dbReference type="PANTHER" id="PTHR20959:SF1">
    <property type="entry name" value="TRANSPORT AND GOLGI ORGANIZATION PROTEIN 6 HOMOLOG"/>
    <property type="match status" value="1"/>
</dbReference>
<sequence>MSLLTSKGPPISDTPYSKAISCIFDNLLPTRVHGIIELTRLVEAKDPETISKKHYVFCLFQDYLKDRDSYVYLSAINGIAALGTHCSEDVLHVLCKEFLDISSEKTDADTEKNQHKISEIRMKIGDTIVKITKKLGEMAVIHKTTLLNTMLCGCRDNDPFIRTSAISNLAEIAFILNYRLGSVIYEVLLCIWNIIENDKAIECRRAAVMVIGSLLKGLGKETLVQLKENLLPIYRILKSLYQDSNEDPILKLHAQIALEELNDIVDDFLFPKLEIRRNIIISEMKQNIVFK</sequence>
<dbReference type="InterPro" id="IPR016024">
    <property type="entry name" value="ARM-type_fold"/>
</dbReference>
<dbReference type="SUPFAM" id="SSF48371">
    <property type="entry name" value="ARM repeat"/>
    <property type="match status" value="1"/>
</dbReference>
<proteinExistence type="inferred from homology"/>
<dbReference type="Gene3D" id="1.25.10.10">
    <property type="entry name" value="Leucine-rich Repeat Variant"/>
    <property type="match status" value="1"/>
</dbReference>
<comment type="similarity">
    <text evidence="1">Belongs to the Tango6 family.</text>
</comment>
<keyword evidence="4" id="KW-1185">Reference proteome</keyword>
<dbReference type="PANTHER" id="PTHR20959">
    <property type="entry name" value="TRANSPORT AND GOLGI ORGANIZATION PROTEIN 6 FAMILY MEMBER"/>
    <property type="match status" value="1"/>
</dbReference>
<feature type="domain" description="RNA polymerase II assembly factor Rtp1 C-terminal" evidence="2">
    <location>
        <begin position="16"/>
        <end position="138"/>
    </location>
</feature>
<dbReference type="Pfam" id="PF10363">
    <property type="entry name" value="RTP1_C1"/>
    <property type="match status" value="1"/>
</dbReference>
<evidence type="ECO:0000259" key="2">
    <source>
        <dbReference type="Pfam" id="PF10363"/>
    </source>
</evidence>
<reference evidence="3 4" key="1">
    <citation type="journal article" date="2019" name="Commun. Biol.">
        <title>The bagworm genome reveals a unique fibroin gene that provides high tensile strength.</title>
        <authorList>
            <person name="Kono N."/>
            <person name="Nakamura H."/>
            <person name="Ohtoshi R."/>
            <person name="Tomita M."/>
            <person name="Numata K."/>
            <person name="Arakawa K."/>
        </authorList>
    </citation>
    <scope>NUCLEOTIDE SEQUENCE [LARGE SCALE GENOMIC DNA]</scope>
</reference>
<dbReference type="OrthoDB" id="39591at2759"/>
<dbReference type="InterPro" id="IPR011989">
    <property type="entry name" value="ARM-like"/>
</dbReference>
<dbReference type="EMBL" id="BGZK01001954">
    <property type="protein sequence ID" value="GBP88736.1"/>
    <property type="molecule type" value="Genomic_DNA"/>
</dbReference>
<comment type="caution">
    <text evidence="3">The sequence shown here is derived from an EMBL/GenBank/DDBJ whole genome shotgun (WGS) entry which is preliminary data.</text>
</comment>
<evidence type="ECO:0000313" key="3">
    <source>
        <dbReference type="EMBL" id="GBP88736.1"/>
    </source>
</evidence>